<accession>A0ABS2YHM6</accession>
<dbReference type="Pfam" id="PF01920">
    <property type="entry name" value="Prefoldin_2"/>
    <property type="match status" value="1"/>
</dbReference>
<comment type="caution">
    <text evidence="7">The sequence shown here is derived from an EMBL/GenBank/DDBJ whole genome shotgun (WGS) entry which is preliminary data.</text>
</comment>
<sequence>MDCDIHLRAVIFSSKSHLIKSGLIACCVSSGLIACGVSQAFAELQAKVMDTQQKAKLADLQIEQLNRMKKHAHLTDSEITTLPDETRMYEGVGRMFILQSKEVIHSQLLEKQNGADEKIKELEISCSNHHAATSELQRRRTTQFWPAYRQARRRLARPLGSLADPLTDLSPLPPSPGSAQPIVRRPWELPSTQRKTYLERSVKDAEDNIREMLMARRSQ</sequence>
<evidence type="ECO:0000256" key="5">
    <source>
        <dbReference type="ARBA" id="ARBA00039325"/>
    </source>
</evidence>
<organism evidence="7 8">
    <name type="scientific">Polyodon spathula</name>
    <name type="common">North American paddlefish</name>
    <name type="synonym">Squalus spathula</name>
    <dbReference type="NCBI Taxonomy" id="7913"/>
    <lineage>
        <taxon>Eukaryota</taxon>
        <taxon>Metazoa</taxon>
        <taxon>Chordata</taxon>
        <taxon>Craniata</taxon>
        <taxon>Vertebrata</taxon>
        <taxon>Euteleostomi</taxon>
        <taxon>Actinopterygii</taxon>
        <taxon>Chondrostei</taxon>
        <taxon>Acipenseriformes</taxon>
        <taxon>Polyodontidae</taxon>
        <taxon>Polyodon</taxon>
    </lineage>
</organism>
<feature type="region of interest" description="Disordered" evidence="6">
    <location>
        <begin position="165"/>
        <end position="188"/>
    </location>
</feature>
<name>A0ABS2YHM6_POLSP</name>
<dbReference type="PANTHER" id="PTHR20903:SF0">
    <property type="entry name" value="PREFOLDIN SUBUNIT 1"/>
    <property type="match status" value="1"/>
</dbReference>
<dbReference type="Proteomes" id="UP001166093">
    <property type="component" value="Unassembled WGS sequence"/>
</dbReference>
<comment type="function">
    <text evidence="4">Binds specifically to cytosolic chaperonin (c-CPN) and transfers target proteins to it. Binds to nascent polypeptide chain and promotes folding in an environment in which there are many competing pathways for nonnative proteins.</text>
</comment>
<dbReference type="InterPro" id="IPR009053">
    <property type="entry name" value="Prefoldin"/>
</dbReference>
<comment type="subunit">
    <text evidence="2">Heterohexamer of two PFD-alpha type and four PFD-beta type subunits.</text>
</comment>
<evidence type="ECO:0000256" key="4">
    <source>
        <dbReference type="ARBA" id="ARBA00024667"/>
    </source>
</evidence>
<dbReference type="SUPFAM" id="SSF46579">
    <property type="entry name" value="Prefoldin"/>
    <property type="match status" value="1"/>
</dbReference>
<protein>
    <recommendedName>
        <fullName evidence="5">Prefoldin subunit 1</fullName>
    </recommendedName>
</protein>
<evidence type="ECO:0000313" key="8">
    <source>
        <dbReference type="Proteomes" id="UP001166093"/>
    </source>
</evidence>
<feature type="non-terminal residue" evidence="7">
    <location>
        <position position="219"/>
    </location>
</feature>
<dbReference type="PANTHER" id="PTHR20903">
    <property type="entry name" value="PREFOLDIN SUBUNIT 1-RELATED"/>
    <property type="match status" value="1"/>
</dbReference>
<evidence type="ECO:0000256" key="1">
    <source>
        <dbReference type="ARBA" id="ARBA00008045"/>
    </source>
</evidence>
<dbReference type="CDD" id="cd23164">
    <property type="entry name" value="Prefoldin_1"/>
    <property type="match status" value="1"/>
</dbReference>
<evidence type="ECO:0000313" key="7">
    <source>
        <dbReference type="EMBL" id="MBN3285427.1"/>
    </source>
</evidence>
<dbReference type="Gene3D" id="1.10.287.370">
    <property type="match status" value="1"/>
</dbReference>
<reference evidence="7" key="1">
    <citation type="journal article" date="2021" name="Cell">
        <title>Tracing the genetic footprints of vertebrate landing in non-teleost ray-finned fishes.</title>
        <authorList>
            <person name="Bi X."/>
            <person name="Wang K."/>
            <person name="Yang L."/>
            <person name="Pan H."/>
            <person name="Jiang H."/>
            <person name="Wei Q."/>
            <person name="Fang M."/>
            <person name="Yu H."/>
            <person name="Zhu C."/>
            <person name="Cai Y."/>
            <person name="He Y."/>
            <person name="Gan X."/>
            <person name="Zeng H."/>
            <person name="Yu D."/>
            <person name="Zhu Y."/>
            <person name="Jiang H."/>
            <person name="Qiu Q."/>
            <person name="Yang H."/>
            <person name="Zhang Y.E."/>
            <person name="Wang W."/>
            <person name="Zhu M."/>
            <person name="He S."/>
            <person name="Zhang G."/>
        </authorList>
    </citation>
    <scope>NUCLEOTIDE SEQUENCE</scope>
    <source>
        <strain evidence="7">Pddl_001</strain>
    </source>
</reference>
<dbReference type="EMBL" id="JAAWVQ010147419">
    <property type="protein sequence ID" value="MBN3285427.1"/>
    <property type="molecule type" value="Genomic_DNA"/>
</dbReference>
<gene>
    <name evidence="7" type="primary">Pfdn1</name>
    <name evidence="7" type="ORF">GTO93_0004586</name>
</gene>
<evidence type="ECO:0000256" key="6">
    <source>
        <dbReference type="SAM" id="MobiDB-lite"/>
    </source>
</evidence>
<evidence type="ECO:0000256" key="3">
    <source>
        <dbReference type="ARBA" id="ARBA00023186"/>
    </source>
</evidence>
<feature type="non-terminal residue" evidence="7">
    <location>
        <position position="1"/>
    </location>
</feature>
<comment type="similarity">
    <text evidence="1">Belongs to the prefoldin subunit beta family.</text>
</comment>
<dbReference type="InterPro" id="IPR002777">
    <property type="entry name" value="PFD_beta-like"/>
</dbReference>
<keyword evidence="8" id="KW-1185">Reference proteome</keyword>
<keyword evidence="3" id="KW-0143">Chaperone</keyword>
<proteinExistence type="inferred from homology"/>
<evidence type="ECO:0000256" key="2">
    <source>
        <dbReference type="ARBA" id="ARBA00011695"/>
    </source>
</evidence>